<evidence type="ECO:0000256" key="6">
    <source>
        <dbReference type="ARBA" id="ARBA00022989"/>
    </source>
</evidence>
<sequence>MGFYDFRWVMSLFGTAVGAGILFLPIKTGVSGIYPVFFMMIIALPMVYFSHWGLCRYCFGHKGDISDVSREYYGAKVGFFITALYFFAFLPACVMYGVGITNTIISFAQNQLGMMDISRALVVFALISFLMLVMVLKEDLVIRVCEALVYPLCVILLVFSLYLIQFWDFGVFSVEFSWSDFLLTCFFALPILAFAFEHTPAVSTFASSMRRRYGEDKGIEKAKKVLFLNSILLLFFIMFFVFSSLMCLSSDDLAKAKELNISVVSYFAIKLNNDFIGYSAPVIAFLAIATSFFGHYFGAREGFCGLVDKGCELARKPAPKPKTLSRFCDLLFYVLMLVCSYLNPSIIGIIDNLTGPIIAGILFLLPVIGFYSVPSLKKYRNIWADAFIFIFGAVTICTVGFNVIKDFF</sequence>
<keyword evidence="5 8" id="KW-0812">Transmembrane</keyword>
<keyword evidence="4" id="KW-0997">Cell inner membrane</keyword>
<dbReference type="EMBL" id="JAULJQ010000005">
    <property type="protein sequence ID" value="MDO2409535.1"/>
    <property type="molecule type" value="Genomic_DNA"/>
</dbReference>
<keyword evidence="2" id="KW-0813">Transport</keyword>
<evidence type="ECO:0000256" key="3">
    <source>
        <dbReference type="ARBA" id="ARBA00022475"/>
    </source>
</evidence>
<feature type="transmembrane region" description="Helical" evidence="8">
    <location>
        <begin position="275"/>
        <end position="297"/>
    </location>
</feature>
<evidence type="ECO:0000256" key="4">
    <source>
        <dbReference type="ARBA" id="ARBA00022519"/>
    </source>
</evidence>
<comment type="subcellular location">
    <subcellularLocation>
        <location evidence="1">Cell inner membrane</location>
        <topology evidence="1">Multi-pass membrane protein</topology>
    </subcellularLocation>
</comment>
<evidence type="ECO:0000256" key="5">
    <source>
        <dbReference type="ARBA" id="ARBA00022692"/>
    </source>
</evidence>
<keyword evidence="6 8" id="KW-1133">Transmembrane helix</keyword>
<feature type="transmembrane region" description="Helical" evidence="8">
    <location>
        <begin position="7"/>
        <end position="26"/>
    </location>
</feature>
<proteinExistence type="predicted"/>
<accession>A0ABT8T744</accession>
<protein>
    <submittedName>
        <fullName evidence="9">HAAAP family serine/threonine permease</fullName>
    </submittedName>
</protein>
<keyword evidence="3" id="KW-1003">Cell membrane</keyword>
<comment type="caution">
    <text evidence="9">The sequence shown here is derived from an EMBL/GenBank/DDBJ whole genome shotgun (WGS) entry which is preliminary data.</text>
</comment>
<feature type="transmembrane region" description="Helical" evidence="8">
    <location>
        <begin position="32"/>
        <end position="54"/>
    </location>
</feature>
<feature type="transmembrane region" description="Helical" evidence="8">
    <location>
        <begin position="75"/>
        <end position="97"/>
    </location>
</feature>
<dbReference type="PANTHER" id="PTHR35334:SF2">
    <property type="entry name" value="SERINE TRANSPORTER SDAC"/>
    <property type="match status" value="1"/>
</dbReference>
<evidence type="ECO:0000256" key="8">
    <source>
        <dbReference type="SAM" id="Phobius"/>
    </source>
</evidence>
<organism evidence="9 10">
    <name type="scientific">Campylobacter magnus</name>
    <dbReference type="NCBI Taxonomy" id="3026462"/>
    <lineage>
        <taxon>Bacteria</taxon>
        <taxon>Pseudomonadati</taxon>
        <taxon>Campylobacterota</taxon>
        <taxon>Epsilonproteobacteria</taxon>
        <taxon>Campylobacterales</taxon>
        <taxon>Campylobacteraceae</taxon>
        <taxon>Campylobacter</taxon>
    </lineage>
</organism>
<feature type="transmembrane region" description="Helical" evidence="8">
    <location>
        <begin position="181"/>
        <end position="205"/>
    </location>
</feature>
<reference evidence="9 10" key="1">
    <citation type="submission" date="2023-06" db="EMBL/GenBank/DDBJ databases">
        <title>Campylobacter magnum sp. nov., isolated from cecal contents of domestic pigs (Sus scrofa domesticus).</title>
        <authorList>
            <person name="Papic B."/>
            <person name="Gruntar I."/>
        </authorList>
    </citation>
    <scope>NUCLEOTIDE SEQUENCE [LARGE SCALE GENOMIC DNA]</scope>
    <source>
        <strain evidence="10">34484-21</strain>
    </source>
</reference>
<evidence type="ECO:0000256" key="1">
    <source>
        <dbReference type="ARBA" id="ARBA00004429"/>
    </source>
</evidence>
<keyword evidence="10" id="KW-1185">Reference proteome</keyword>
<dbReference type="Proteomes" id="UP001171111">
    <property type="component" value="Unassembled WGS sequence"/>
</dbReference>
<feature type="transmembrane region" description="Helical" evidence="8">
    <location>
        <begin position="386"/>
        <end position="404"/>
    </location>
</feature>
<feature type="transmembrane region" description="Helical" evidence="8">
    <location>
        <begin position="330"/>
        <end position="350"/>
    </location>
</feature>
<feature type="transmembrane region" description="Helical" evidence="8">
    <location>
        <begin position="226"/>
        <end position="246"/>
    </location>
</feature>
<dbReference type="InterPro" id="IPR018227">
    <property type="entry name" value="Amino_acid_transport_2"/>
</dbReference>
<dbReference type="PANTHER" id="PTHR35334">
    <property type="entry name" value="SERINE TRANSPORTER"/>
    <property type="match status" value="1"/>
</dbReference>
<evidence type="ECO:0000313" key="9">
    <source>
        <dbReference type="EMBL" id="MDO2409535.1"/>
    </source>
</evidence>
<evidence type="ECO:0000256" key="2">
    <source>
        <dbReference type="ARBA" id="ARBA00022448"/>
    </source>
</evidence>
<gene>
    <name evidence="9" type="ORF">Q2362_05400</name>
</gene>
<keyword evidence="7 8" id="KW-0472">Membrane</keyword>
<evidence type="ECO:0000313" key="10">
    <source>
        <dbReference type="Proteomes" id="UP001171111"/>
    </source>
</evidence>
<feature type="transmembrane region" description="Helical" evidence="8">
    <location>
        <begin position="117"/>
        <end position="136"/>
    </location>
</feature>
<feature type="transmembrane region" description="Helical" evidence="8">
    <location>
        <begin position="148"/>
        <end position="169"/>
    </location>
</feature>
<feature type="transmembrane region" description="Helical" evidence="8">
    <location>
        <begin position="356"/>
        <end position="374"/>
    </location>
</feature>
<name>A0ABT8T744_9BACT</name>
<evidence type="ECO:0000256" key="7">
    <source>
        <dbReference type="ARBA" id="ARBA00023136"/>
    </source>
</evidence>
<dbReference type="RefSeq" id="WP_302244374.1">
    <property type="nucleotide sequence ID" value="NZ_JAULJQ010000005.1"/>
</dbReference>